<feature type="domain" description="ABC transmembrane type-1" evidence="8">
    <location>
        <begin position="72"/>
        <end position="255"/>
    </location>
</feature>
<dbReference type="Pfam" id="PF00528">
    <property type="entry name" value="BPD_transp_1"/>
    <property type="match status" value="1"/>
</dbReference>
<sequence length="264" mass="28621">MMVRKRSFYQQSRPYIISLIVLVIVIWSFSGIEFSGIKSSAGQILGSIFSGLFHPDWSYVYSGHGEDLVSALIETLAIAFLGTIISSFIAVPFAFWAARTTKKFSIRSSSGKFLLTVIRVFPELVLAIMFIKAVGPGAFAGVLAMGVHSIGMMGKLFSEAIENIDRGPEEAIISAGGNRFDALSWATLPSVMPEFINFTLYRFEIAVRSASILGIVGAGGVGAPLIFALSTRSWSRVGIILIGIVVMVTVIDWLSGTIRKQLLK</sequence>
<reference evidence="9 10" key="1">
    <citation type="submission" date="2016-10" db="EMBL/GenBank/DDBJ databases">
        <authorList>
            <person name="de Groot N.N."/>
        </authorList>
    </citation>
    <scope>NUCLEOTIDE SEQUENCE [LARGE SCALE GENOMIC DNA]</scope>
    <source>
        <strain evidence="9 10">DSM 19113</strain>
    </source>
</reference>
<dbReference type="STRING" id="283737.SAMN05660453_1077"/>
<dbReference type="GO" id="GO:0015416">
    <property type="term" value="F:ABC-type phosphonate transporter activity"/>
    <property type="evidence" value="ECO:0007669"/>
    <property type="project" value="InterPro"/>
</dbReference>
<feature type="transmembrane region" description="Helical" evidence="7">
    <location>
        <begin position="76"/>
        <end position="98"/>
    </location>
</feature>
<dbReference type="Gene3D" id="1.10.3720.10">
    <property type="entry name" value="MetI-like"/>
    <property type="match status" value="1"/>
</dbReference>
<evidence type="ECO:0000313" key="9">
    <source>
        <dbReference type="EMBL" id="SFC10652.1"/>
    </source>
</evidence>
<dbReference type="GO" id="GO:0030313">
    <property type="term" value="C:cell envelope"/>
    <property type="evidence" value="ECO:0007669"/>
    <property type="project" value="UniProtKB-SubCell"/>
</dbReference>
<organism evidence="9 10">
    <name type="scientific">Fructobacillus durionis</name>
    <dbReference type="NCBI Taxonomy" id="283737"/>
    <lineage>
        <taxon>Bacteria</taxon>
        <taxon>Bacillati</taxon>
        <taxon>Bacillota</taxon>
        <taxon>Bacilli</taxon>
        <taxon>Lactobacillales</taxon>
        <taxon>Lactobacillaceae</taxon>
        <taxon>Fructobacillus</taxon>
    </lineage>
</organism>
<accession>A0A1I1GHB3</accession>
<dbReference type="PANTHER" id="PTHR30043:SF8">
    <property type="entry name" value="ABC TRANSPORTER, PERMEASE PROTEIN CC0363, PUTATIVE-RELATED"/>
    <property type="match status" value="1"/>
</dbReference>
<dbReference type="RefSeq" id="WP_091502741.1">
    <property type="nucleotide sequence ID" value="NZ_FOLI01000005.1"/>
</dbReference>
<dbReference type="AlphaFoldDB" id="A0A1I1GHB3"/>
<dbReference type="PANTHER" id="PTHR30043">
    <property type="entry name" value="PHOSPHONATES TRANSPORT SYSTEM PERMEASE PROTEIN"/>
    <property type="match status" value="1"/>
</dbReference>
<protein>
    <submittedName>
        <fullName evidence="9">Phosphonate transport system permease protein</fullName>
    </submittedName>
</protein>
<comment type="similarity">
    <text evidence="7">Belongs to the binding-protein-dependent transport system permease family.</text>
</comment>
<evidence type="ECO:0000256" key="4">
    <source>
        <dbReference type="ARBA" id="ARBA00022692"/>
    </source>
</evidence>
<dbReference type="PROSITE" id="PS50928">
    <property type="entry name" value="ABC_TM1"/>
    <property type="match status" value="1"/>
</dbReference>
<evidence type="ECO:0000313" key="10">
    <source>
        <dbReference type="Proteomes" id="UP000199376"/>
    </source>
</evidence>
<proteinExistence type="inferred from homology"/>
<evidence type="ECO:0000256" key="1">
    <source>
        <dbReference type="ARBA" id="ARBA00004141"/>
    </source>
</evidence>
<feature type="transmembrane region" description="Helical" evidence="7">
    <location>
        <begin position="12"/>
        <end position="30"/>
    </location>
</feature>
<keyword evidence="4 7" id="KW-0812">Transmembrane</keyword>
<evidence type="ECO:0000256" key="7">
    <source>
        <dbReference type="RuleBase" id="RU363032"/>
    </source>
</evidence>
<evidence type="ECO:0000256" key="6">
    <source>
        <dbReference type="ARBA" id="ARBA00023136"/>
    </source>
</evidence>
<evidence type="ECO:0000256" key="3">
    <source>
        <dbReference type="ARBA" id="ARBA00022448"/>
    </source>
</evidence>
<name>A0A1I1GHB3_9LACO</name>
<dbReference type="Proteomes" id="UP000199376">
    <property type="component" value="Unassembled WGS sequence"/>
</dbReference>
<dbReference type="OrthoDB" id="8557224at2"/>
<dbReference type="SUPFAM" id="SSF161098">
    <property type="entry name" value="MetI-like"/>
    <property type="match status" value="1"/>
</dbReference>
<evidence type="ECO:0000259" key="8">
    <source>
        <dbReference type="PROSITE" id="PS50928"/>
    </source>
</evidence>
<dbReference type="InterPro" id="IPR005769">
    <property type="entry name" value="PhnE/PtxC"/>
</dbReference>
<dbReference type="NCBIfam" id="TIGR01097">
    <property type="entry name" value="PhnE"/>
    <property type="match status" value="1"/>
</dbReference>
<keyword evidence="5 7" id="KW-1133">Transmembrane helix</keyword>
<keyword evidence="6 7" id="KW-0472">Membrane</keyword>
<evidence type="ECO:0000256" key="5">
    <source>
        <dbReference type="ARBA" id="ARBA00022989"/>
    </source>
</evidence>
<dbReference type="EMBL" id="FOLI01000005">
    <property type="protein sequence ID" value="SFC10652.1"/>
    <property type="molecule type" value="Genomic_DNA"/>
</dbReference>
<keyword evidence="3 7" id="KW-0813">Transport</keyword>
<dbReference type="GO" id="GO:0005886">
    <property type="term" value="C:plasma membrane"/>
    <property type="evidence" value="ECO:0007669"/>
    <property type="project" value="UniProtKB-SubCell"/>
</dbReference>
<evidence type="ECO:0000256" key="2">
    <source>
        <dbReference type="ARBA" id="ARBA00004196"/>
    </source>
</evidence>
<dbReference type="InterPro" id="IPR035906">
    <property type="entry name" value="MetI-like_sf"/>
</dbReference>
<dbReference type="CDD" id="cd06261">
    <property type="entry name" value="TM_PBP2"/>
    <property type="match status" value="1"/>
</dbReference>
<feature type="transmembrane region" description="Helical" evidence="7">
    <location>
        <begin position="205"/>
        <end position="227"/>
    </location>
</feature>
<keyword evidence="10" id="KW-1185">Reference proteome</keyword>
<dbReference type="InterPro" id="IPR000515">
    <property type="entry name" value="MetI-like"/>
</dbReference>
<gene>
    <name evidence="9" type="ORF">SAMN05660453_1077</name>
</gene>
<feature type="transmembrane region" description="Helical" evidence="7">
    <location>
        <begin position="233"/>
        <end position="254"/>
    </location>
</feature>
<comment type="subcellular location">
    <subcellularLocation>
        <location evidence="2">Cell envelope</location>
    </subcellularLocation>
    <subcellularLocation>
        <location evidence="7">Cell membrane</location>
        <topology evidence="7">Multi-pass membrane protein</topology>
    </subcellularLocation>
    <subcellularLocation>
        <location evidence="1">Membrane</location>
        <topology evidence="1">Multi-pass membrane protein</topology>
    </subcellularLocation>
</comment>